<feature type="domain" description="Homeobox" evidence="8">
    <location>
        <begin position="138"/>
        <end position="198"/>
    </location>
</feature>
<evidence type="ECO:0000259" key="8">
    <source>
        <dbReference type="PROSITE" id="PS50071"/>
    </source>
</evidence>
<protein>
    <submittedName>
        <fullName evidence="10">Homeobox domain-containing protein</fullName>
    </submittedName>
</protein>
<dbReference type="InterPro" id="IPR043562">
    <property type="entry name" value="RAX/RAX2"/>
</dbReference>
<dbReference type="Gene3D" id="1.10.10.60">
    <property type="entry name" value="Homeodomain-like"/>
    <property type="match status" value="1"/>
</dbReference>
<feature type="compositionally biased region" description="Basic residues" evidence="7">
    <location>
        <begin position="118"/>
        <end position="127"/>
    </location>
</feature>
<evidence type="ECO:0000256" key="2">
    <source>
        <dbReference type="ARBA" id="ARBA00023125"/>
    </source>
</evidence>
<evidence type="ECO:0000256" key="5">
    <source>
        <dbReference type="PROSITE-ProRule" id="PRU00108"/>
    </source>
</evidence>
<evidence type="ECO:0000256" key="3">
    <source>
        <dbReference type="ARBA" id="ARBA00023155"/>
    </source>
</evidence>
<keyword evidence="9" id="KW-1185">Reference proteome</keyword>
<dbReference type="PROSITE" id="PS50071">
    <property type="entry name" value="HOMEOBOX_2"/>
    <property type="match status" value="1"/>
</dbReference>
<dbReference type="FunFam" id="1.10.10.60:FF:000679">
    <property type="entry name" value="Homeobox protein aristaless"/>
    <property type="match status" value="1"/>
</dbReference>
<reference evidence="10" key="2">
    <citation type="submission" date="2020-10" db="UniProtKB">
        <authorList>
            <consortium name="WormBaseParasite"/>
        </authorList>
    </citation>
    <scope>IDENTIFICATION</scope>
</reference>
<dbReference type="PANTHER" id="PTHR46271">
    <property type="entry name" value="HOMEOBOX PROTEIN, PUTATIVE-RELATED"/>
    <property type="match status" value="1"/>
</dbReference>
<dbReference type="Proteomes" id="UP000492821">
    <property type="component" value="Unassembled WGS sequence"/>
</dbReference>
<feature type="DNA-binding region" description="Homeobox" evidence="5">
    <location>
        <begin position="140"/>
        <end position="199"/>
    </location>
</feature>
<dbReference type="InterPro" id="IPR001356">
    <property type="entry name" value="HD"/>
</dbReference>
<keyword evidence="2 5" id="KW-0238">DNA-binding</keyword>
<dbReference type="WBParaSite" id="Pan_g19291.t1">
    <property type="protein sequence ID" value="Pan_g19291.t1"/>
    <property type="gene ID" value="Pan_g19291"/>
</dbReference>
<dbReference type="GO" id="GO:0000978">
    <property type="term" value="F:RNA polymerase II cis-regulatory region sequence-specific DNA binding"/>
    <property type="evidence" value="ECO:0007669"/>
    <property type="project" value="TreeGrafter"/>
</dbReference>
<evidence type="ECO:0000256" key="4">
    <source>
        <dbReference type="ARBA" id="ARBA00023242"/>
    </source>
</evidence>
<evidence type="ECO:0000256" key="7">
    <source>
        <dbReference type="SAM" id="MobiDB-lite"/>
    </source>
</evidence>
<dbReference type="GO" id="GO:0005634">
    <property type="term" value="C:nucleus"/>
    <property type="evidence" value="ECO:0007669"/>
    <property type="project" value="UniProtKB-SubCell"/>
</dbReference>
<dbReference type="PROSITE" id="PS00027">
    <property type="entry name" value="HOMEOBOX_1"/>
    <property type="match status" value="1"/>
</dbReference>
<evidence type="ECO:0000256" key="6">
    <source>
        <dbReference type="RuleBase" id="RU000682"/>
    </source>
</evidence>
<feature type="region of interest" description="Disordered" evidence="7">
    <location>
        <begin position="90"/>
        <end position="146"/>
    </location>
</feature>
<name>A0A7E4ZV97_PANRE</name>
<dbReference type="SMART" id="SM00389">
    <property type="entry name" value="HOX"/>
    <property type="match status" value="1"/>
</dbReference>
<dbReference type="InterPro" id="IPR017970">
    <property type="entry name" value="Homeobox_CS"/>
</dbReference>
<keyword evidence="4 5" id="KW-0539">Nucleus</keyword>
<dbReference type="InterPro" id="IPR009057">
    <property type="entry name" value="Homeodomain-like_sf"/>
</dbReference>
<reference evidence="9" key="1">
    <citation type="journal article" date="2013" name="Genetics">
        <title>The draft genome and transcriptome of Panagrellus redivivus are shaped by the harsh demands of a free-living lifestyle.</title>
        <authorList>
            <person name="Srinivasan J."/>
            <person name="Dillman A.R."/>
            <person name="Macchietto M.G."/>
            <person name="Heikkinen L."/>
            <person name="Lakso M."/>
            <person name="Fracchia K.M."/>
            <person name="Antoshechkin I."/>
            <person name="Mortazavi A."/>
            <person name="Wong G."/>
            <person name="Sternberg P.W."/>
        </authorList>
    </citation>
    <scope>NUCLEOTIDE SEQUENCE [LARGE SCALE GENOMIC DNA]</scope>
    <source>
        <strain evidence="9">MT8872</strain>
    </source>
</reference>
<comment type="subcellular location">
    <subcellularLocation>
        <location evidence="1 5 6">Nucleus</location>
    </subcellularLocation>
</comment>
<proteinExistence type="predicted"/>
<dbReference type="AlphaFoldDB" id="A0A7E4ZV97"/>
<evidence type="ECO:0000313" key="10">
    <source>
        <dbReference type="WBParaSite" id="Pan_g19291.t1"/>
    </source>
</evidence>
<keyword evidence="3 5" id="KW-0371">Homeobox</keyword>
<dbReference type="Pfam" id="PF00046">
    <property type="entry name" value="Homeodomain"/>
    <property type="match status" value="1"/>
</dbReference>
<evidence type="ECO:0000256" key="1">
    <source>
        <dbReference type="ARBA" id="ARBA00004123"/>
    </source>
</evidence>
<dbReference type="PANTHER" id="PTHR46271:SF4">
    <property type="entry name" value="HOMEOBOX PROTEIN, PUTATIVE-RELATED"/>
    <property type="match status" value="1"/>
</dbReference>
<dbReference type="GO" id="GO:0000981">
    <property type="term" value="F:DNA-binding transcription factor activity, RNA polymerase II-specific"/>
    <property type="evidence" value="ECO:0007669"/>
    <property type="project" value="InterPro"/>
</dbReference>
<accession>A0A7E4ZV97</accession>
<dbReference type="GO" id="GO:0030182">
    <property type="term" value="P:neuron differentiation"/>
    <property type="evidence" value="ECO:0007669"/>
    <property type="project" value="UniProtKB-ARBA"/>
</dbReference>
<organism evidence="9 10">
    <name type="scientific">Panagrellus redivivus</name>
    <name type="common">Microworm</name>
    <dbReference type="NCBI Taxonomy" id="6233"/>
    <lineage>
        <taxon>Eukaryota</taxon>
        <taxon>Metazoa</taxon>
        <taxon>Ecdysozoa</taxon>
        <taxon>Nematoda</taxon>
        <taxon>Chromadorea</taxon>
        <taxon>Rhabditida</taxon>
        <taxon>Tylenchina</taxon>
        <taxon>Panagrolaimomorpha</taxon>
        <taxon>Panagrolaimoidea</taxon>
        <taxon>Panagrolaimidae</taxon>
        <taxon>Panagrellus</taxon>
    </lineage>
</organism>
<dbReference type="CDD" id="cd00086">
    <property type="entry name" value="homeodomain"/>
    <property type="match status" value="1"/>
</dbReference>
<evidence type="ECO:0000313" key="9">
    <source>
        <dbReference type="Proteomes" id="UP000492821"/>
    </source>
</evidence>
<sequence>MRKTSFHASGCRHKTTAVDRWPNWCDTAVRVEDRSKMFDMSSSHDAFNFTKLHDASLHHLNHGIQHMLNPVNNQNGFIPELQEPQMNLFSTTEERSDQPEPAPLIQPTATASVVPTPPKRKRDRHGRRNSDSGFDDAKKQRRNRTTFTTFQLHELENAFEKGHYPDVYAREMLSHKIKLPEVRVQVWFQNRRAKFRRQEKAEQQLLTERVPSKHGNLSHHNSNSGWTPFMTPMPEDMMSSTLGTTATTTPYSVPTFHYSNPSADFSKYNIAAHNPLYLQYFSPTSYGYPPTVGFYGMDGNAGFCDNMGAIPDLKIDDMLNQGAVSNGSEFDSAKVVEATGNADFHGNGDVKPQI</sequence>
<dbReference type="SUPFAM" id="SSF46689">
    <property type="entry name" value="Homeodomain-like"/>
    <property type="match status" value="1"/>
</dbReference>
<dbReference type="GO" id="GO:0045944">
    <property type="term" value="P:positive regulation of transcription by RNA polymerase II"/>
    <property type="evidence" value="ECO:0007669"/>
    <property type="project" value="InterPro"/>
</dbReference>